<name>A0A7W9W7Y2_ARMRO</name>
<accession>A0A7W9W7Y2</accession>
<keyword evidence="1" id="KW-0732">Signal</keyword>
<organism evidence="2 3">
    <name type="scientific">Armatimonas rosea</name>
    <dbReference type="NCBI Taxonomy" id="685828"/>
    <lineage>
        <taxon>Bacteria</taxon>
        <taxon>Bacillati</taxon>
        <taxon>Armatimonadota</taxon>
        <taxon>Armatimonadia</taxon>
        <taxon>Armatimonadales</taxon>
        <taxon>Armatimonadaceae</taxon>
        <taxon>Armatimonas</taxon>
    </lineage>
</organism>
<reference evidence="2 3" key="1">
    <citation type="submission" date="2020-08" db="EMBL/GenBank/DDBJ databases">
        <title>Genomic Encyclopedia of Type Strains, Phase IV (KMG-IV): sequencing the most valuable type-strain genomes for metagenomic binning, comparative biology and taxonomic classification.</title>
        <authorList>
            <person name="Goeker M."/>
        </authorList>
    </citation>
    <scope>NUCLEOTIDE SEQUENCE [LARGE SCALE GENOMIC DNA]</scope>
    <source>
        <strain evidence="2 3">DSM 23562</strain>
    </source>
</reference>
<dbReference type="Gene3D" id="3.20.20.80">
    <property type="entry name" value="Glycosidases"/>
    <property type="match status" value="1"/>
</dbReference>
<keyword evidence="3" id="KW-1185">Reference proteome</keyword>
<sequence length="959" mass="105221">MIKRRELLLGTLGLSLSAHAQEAPPLPVPRNLTPEQQRQLEQYQRLNRSLEQSITSLPESQLPRNGLWLIVNSGAVPASVARFNRGDSPNTTPQALLSSLDTSTLEGVTRAFGRRRVRFGRLVALVPETMTVLHTNPKLGESVPLGELISTDPLTALLATLSDPQFDQLVSRGLGFRDLSPDQASLLKKALPKPFKVAPANVSPGTIDFQEFQAATTPEQRNALQERSKAVREAYEKQTKTLSERELLSGLRLRVFQSRHYTFGVPGQQGFGVAITPASEKPQEGWKLEGDGMEFALPNEISPLTAYLKSERPNQLKPSELPLSAPALKRSIRLDAPKTVGALVVQLAQATGLELYCAPRLAVQRLTLLGETDLSVPAQELAQALALSVCGTWRRVGRGYVLTYDVTGFATLRAQQAQIVKRWEARAKAASKSNTKRLKKRSWTTALPFVPGDPSALPQEFLGKSKLPFSELPAPLRQAIRADLERSATPREPLPGLPPDPNEQNQHLPYSKVLSSLKDDSSVGLDTNLQFGVELEGLGVMRLGQWRWLDDDSEPPATVEAPVPPVQPIPIPEAFRGILATTDRVSEAVALVQKTKAMGFNALLLAATPQGAPYFTSGDPTKVLVAAIAEGKKQGVAVWAAVDVLCWRRDRLQPKPAPLPPGIVEDRGLFGETNSEGVLAGLAQRTEEPAWFHEYIKRRMGNDGFVTPFVREVRNHLKTLVTALARTPGLAGMAFQRSGSPGYLDMDYYSGIDYLELGYLLEPRLQRLRASLGDPLDEPSNRSTEMYFSVGNRYENLKLDVPEFTPAPQGIPVGVPAAATAPQNTWQKARAQAVRELMIELFQSAQRAAPDLPLLMRERKFDLTFEPWTEAGRLHEMQSTDASADAMGQKASEKTVLVAAVSPGALRDWRKLRSEIESERRQNGRGKSKSLVLDLLTENPSVDCPTALETIAPYVKTAI</sequence>
<proteinExistence type="predicted"/>
<evidence type="ECO:0000313" key="2">
    <source>
        <dbReference type="EMBL" id="MBB6051706.1"/>
    </source>
</evidence>
<evidence type="ECO:0000313" key="3">
    <source>
        <dbReference type="Proteomes" id="UP000520814"/>
    </source>
</evidence>
<protein>
    <submittedName>
        <fullName evidence="2">Uncharacterized protein</fullName>
    </submittedName>
</protein>
<dbReference type="Proteomes" id="UP000520814">
    <property type="component" value="Unassembled WGS sequence"/>
</dbReference>
<feature type="signal peptide" evidence="1">
    <location>
        <begin position="1"/>
        <end position="20"/>
    </location>
</feature>
<dbReference type="RefSeq" id="WP_184199227.1">
    <property type="nucleotide sequence ID" value="NZ_JACHGW010000003.1"/>
</dbReference>
<gene>
    <name evidence="2" type="ORF">HNQ39_003516</name>
</gene>
<comment type="caution">
    <text evidence="2">The sequence shown here is derived from an EMBL/GenBank/DDBJ whole genome shotgun (WGS) entry which is preliminary data.</text>
</comment>
<feature type="chain" id="PRO_5031339531" evidence="1">
    <location>
        <begin position="21"/>
        <end position="959"/>
    </location>
</feature>
<dbReference type="AlphaFoldDB" id="A0A7W9W7Y2"/>
<dbReference type="EMBL" id="JACHGW010000003">
    <property type="protein sequence ID" value="MBB6051706.1"/>
    <property type="molecule type" value="Genomic_DNA"/>
</dbReference>
<evidence type="ECO:0000256" key="1">
    <source>
        <dbReference type="SAM" id="SignalP"/>
    </source>
</evidence>